<evidence type="ECO:0000256" key="2">
    <source>
        <dbReference type="ARBA" id="ARBA00023125"/>
    </source>
</evidence>
<dbReference type="InterPro" id="IPR008920">
    <property type="entry name" value="TF_FadR/GntR_C"/>
</dbReference>
<dbReference type="PROSITE" id="PS50949">
    <property type="entry name" value="HTH_GNTR"/>
    <property type="match status" value="1"/>
</dbReference>
<dbReference type="CDD" id="cd07377">
    <property type="entry name" value="WHTH_GntR"/>
    <property type="match status" value="1"/>
</dbReference>
<dbReference type="PANTHER" id="PTHR43537:SF45">
    <property type="entry name" value="GNTR FAMILY REGULATORY PROTEIN"/>
    <property type="match status" value="1"/>
</dbReference>
<keyword evidence="4" id="KW-0175">Coiled coil</keyword>
<proteinExistence type="predicted"/>
<dbReference type="InterPro" id="IPR000524">
    <property type="entry name" value="Tscrpt_reg_HTH_GntR"/>
</dbReference>
<evidence type="ECO:0000256" key="3">
    <source>
        <dbReference type="ARBA" id="ARBA00023163"/>
    </source>
</evidence>
<dbReference type="PRINTS" id="PR00035">
    <property type="entry name" value="HTHGNTR"/>
</dbReference>
<sequence length="212" mass="23817">MAGAGEFEPESERVTRQLRDEILDGVREPGSKLVERDLAAQLGVSRVPVRDALRVLVAEGLVTPRPRTWAVVREFTSTDIADLTEVRAALEVLTFRLAAQRRQRADLERLRATLDEELAAARAGDAVRARRAAADFHETVTSMAANELLSELENTWRSRMRWLLGQHDDHLTMAQDHEALYRAIADRDVAAVEKLVVQHLETSRRAIADHRG</sequence>
<dbReference type="Pfam" id="PF00392">
    <property type="entry name" value="GntR"/>
    <property type="match status" value="1"/>
</dbReference>
<keyword evidence="1" id="KW-0805">Transcription regulation</keyword>
<dbReference type="SUPFAM" id="SSF46785">
    <property type="entry name" value="Winged helix' DNA-binding domain"/>
    <property type="match status" value="1"/>
</dbReference>
<protein>
    <submittedName>
        <fullName evidence="6">GntR family transcriptional regulator</fullName>
    </submittedName>
</protein>
<keyword evidence="2" id="KW-0238">DNA-binding</keyword>
<name>A0ABZ0M288_9ACTN</name>
<keyword evidence="3" id="KW-0804">Transcription</keyword>
<feature type="coiled-coil region" evidence="4">
    <location>
        <begin position="97"/>
        <end position="124"/>
    </location>
</feature>
<evidence type="ECO:0000259" key="5">
    <source>
        <dbReference type="PROSITE" id="PS50949"/>
    </source>
</evidence>
<dbReference type="InterPro" id="IPR011711">
    <property type="entry name" value="GntR_C"/>
</dbReference>
<dbReference type="PANTHER" id="PTHR43537">
    <property type="entry name" value="TRANSCRIPTIONAL REGULATOR, GNTR FAMILY"/>
    <property type="match status" value="1"/>
</dbReference>
<dbReference type="InterPro" id="IPR036390">
    <property type="entry name" value="WH_DNA-bd_sf"/>
</dbReference>
<organism evidence="6 7">
    <name type="scientific">Streptomyces solicathayae</name>
    <dbReference type="NCBI Taxonomy" id="3081768"/>
    <lineage>
        <taxon>Bacteria</taxon>
        <taxon>Bacillati</taxon>
        <taxon>Actinomycetota</taxon>
        <taxon>Actinomycetes</taxon>
        <taxon>Kitasatosporales</taxon>
        <taxon>Streptomycetaceae</taxon>
        <taxon>Streptomyces</taxon>
    </lineage>
</organism>
<dbReference type="SMART" id="SM00345">
    <property type="entry name" value="HTH_GNTR"/>
    <property type="match status" value="1"/>
</dbReference>
<accession>A0ABZ0M288</accession>
<evidence type="ECO:0000256" key="1">
    <source>
        <dbReference type="ARBA" id="ARBA00023015"/>
    </source>
</evidence>
<dbReference type="SUPFAM" id="SSF48008">
    <property type="entry name" value="GntR ligand-binding domain-like"/>
    <property type="match status" value="1"/>
</dbReference>
<reference evidence="6 7" key="1">
    <citation type="submission" date="2023-10" db="EMBL/GenBank/DDBJ databases">
        <title>The genome sequence of Streptomyces sp. HUAS YS2.</title>
        <authorList>
            <person name="Mo P."/>
        </authorList>
    </citation>
    <scope>NUCLEOTIDE SEQUENCE [LARGE SCALE GENOMIC DNA]</scope>
    <source>
        <strain evidence="6 7">HUAS YS2</strain>
    </source>
</reference>
<dbReference type="Pfam" id="PF07729">
    <property type="entry name" value="FCD"/>
    <property type="match status" value="1"/>
</dbReference>
<keyword evidence="7" id="KW-1185">Reference proteome</keyword>
<evidence type="ECO:0000256" key="4">
    <source>
        <dbReference type="SAM" id="Coils"/>
    </source>
</evidence>
<feature type="domain" description="HTH gntR-type" evidence="5">
    <location>
        <begin position="8"/>
        <end position="75"/>
    </location>
</feature>
<dbReference type="InterPro" id="IPR036388">
    <property type="entry name" value="WH-like_DNA-bd_sf"/>
</dbReference>
<dbReference type="Proteomes" id="UP001301731">
    <property type="component" value="Chromosome"/>
</dbReference>
<dbReference type="SMART" id="SM00895">
    <property type="entry name" value="FCD"/>
    <property type="match status" value="1"/>
</dbReference>
<dbReference type="RefSeq" id="WP_318108614.1">
    <property type="nucleotide sequence ID" value="NZ_CP137573.1"/>
</dbReference>
<evidence type="ECO:0000313" key="7">
    <source>
        <dbReference type="Proteomes" id="UP001301731"/>
    </source>
</evidence>
<gene>
    <name evidence="6" type="ORF">R2D22_32465</name>
</gene>
<dbReference type="EMBL" id="CP137573">
    <property type="protein sequence ID" value="WOX25842.1"/>
    <property type="molecule type" value="Genomic_DNA"/>
</dbReference>
<dbReference type="Gene3D" id="1.20.120.530">
    <property type="entry name" value="GntR ligand-binding domain-like"/>
    <property type="match status" value="1"/>
</dbReference>
<dbReference type="Gene3D" id="1.10.10.10">
    <property type="entry name" value="Winged helix-like DNA-binding domain superfamily/Winged helix DNA-binding domain"/>
    <property type="match status" value="1"/>
</dbReference>
<evidence type="ECO:0000313" key="6">
    <source>
        <dbReference type="EMBL" id="WOX25842.1"/>
    </source>
</evidence>